<dbReference type="PANTHER" id="PTHR42867">
    <property type="entry name" value="MEMBRANE PROTEIN-RELATED"/>
    <property type="match status" value="1"/>
</dbReference>
<dbReference type="PANTHER" id="PTHR42867:SF1">
    <property type="entry name" value="MEMBRANE PROTEIN-RELATED"/>
    <property type="match status" value="1"/>
</dbReference>
<evidence type="ECO:0000256" key="1">
    <source>
        <dbReference type="SAM" id="Phobius"/>
    </source>
</evidence>
<name>A0AAP5LPX7_PAEAM</name>
<evidence type="ECO:0000313" key="3">
    <source>
        <dbReference type="Proteomes" id="UP001254832"/>
    </source>
</evidence>
<dbReference type="InterPro" id="IPR010787">
    <property type="entry name" value="DUF1385"/>
</dbReference>
<feature type="transmembrane region" description="Helical" evidence="1">
    <location>
        <begin position="151"/>
        <end position="171"/>
    </location>
</feature>
<evidence type="ECO:0000313" key="2">
    <source>
        <dbReference type="EMBL" id="MDR6725180.1"/>
    </source>
</evidence>
<reference evidence="2" key="1">
    <citation type="submission" date="2023-07" db="EMBL/GenBank/DDBJ databases">
        <title>Sorghum-associated microbial communities from plants grown in Nebraska, USA.</title>
        <authorList>
            <person name="Schachtman D."/>
        </authorList>
    </citation>
    <scope>NUCLEOTIDE SEQUENCE</scope>
    <source>
        <strain evidence="2">BE80</strain>
    </source>
</reference>
<dbReference type="Pfam" id="PF07136">
    <property type="entry name" value="DUF1385"/>
    <property type="match status" value="1"/>
</dbReference>
<feature type="transmembrane region" description="Helical" evidence="1">
    <location>
        <begin position="107"/>
        <end position="131"/>
    </location>
</feature>
<keyword evidence="1" id="KW-0812">Transmembrane</keyword>
<comment type="caution">
    <text evidence="2">The sequence shown here is derived from an EMBL/GenBank/DDBJ whole genome shotgun (WGS) entry which is preliminary data.</text>
</comment>
<feature type="transmembrane region" description="Helical" evidence="1">
    <location>
        <begin position="216"/>
        <end position="235"/>
    </location>
</feature>
<dbReference type="Proteomes" id="UP001254832">
    <property type="component" value="Unassembled WGS sequence"/>
</dbReference>
<keyword evidence="1" id="KW-1133">Transmembrane helix</keyword>
<proteinExistence type="predicted"/>
<organism evidence="2 3">
    <name type="scientific">Paenibacillus amylolyticus</name>
    <dbReference type="NCBI Taxonomy" id="1451"/>
    <lineage>
        <taxon>Bacteria</taxon>
        <taxon>Bacillati</taxon>
        <taxon>Bacillota</taxon>
        <taxon>Bacilli</taxon>
        <taxon>Bacillales</taxon>
        <taxon>Paenibacillaceae</taxon>
        <taxon>Paenibacillus</taxon>
    </lineage>
</organism>
<dbReference type="EMBL" id="JAVDTR010000010">
    <property type="protein sequence ID" value="MDR6725180.1"/>
    <property type="molecule type" value="Genomic_DNA"/>
</dbReference>
<sequence>MSNLPQQSKPVSYGGQAVIEGVMFGGKHVNVTAVRRKDGEITYLEVPKQDKSWVMKLRRIPLLRGIVSIIDSSVKGSKHLNYSADAYADDELEPEEKAKQKEKEGSGWSLSMIIGVTAVAILSFLFGKIVLTLLPVVIENFLFKNAFDNQFLHNLLEGGIKLILLLTYLWLISQTPMIKRLFQYHGAEHKVISAHEAGEELTPENVQKYSRLHYRCGSSFIMLTVIIGVFLYSLFTYDNLWERMGQRLILLPVVLGISFELLKITNSVRDIPLLRYLGYPGLWLQLLTTKEPTNEQVEVSIASFNRMRELDAKLANASAVSEIPVASLDPVKG</sequence>
<accession>A0AAP5LPX7</accession>
<keyword evidence="1" id="KW-0472">Membrane</keyword>
<protein>
    <submittedName>
        <fullName evidence="2">Uncharacterized protein YqhQ</fullName>
    </submittedName>
</protein>
<gene>
    <name evidence="2" type="ORF">J2W91_003679</name>
</gene>
<dbReference type="AlphaFoldDB" id="A0AAP5LPX7"/>